<comment type="caution">
    <text evidence="1">The sequence shown here is derived from an EMBL/GenBank/DDBJ whole genome shotgun (WGS) entry which is preliminary data.</text>
</comment>
<organism evidence="1 2">
    <name type="scientific">Bauhinia variegata</name>
    <name type="common">Purple orchid tree</name>
    <name type="synonym">Phanera variegata</name>
    <dbReference type="NCBI Taxonomy" id="167791"/>
    <lineage>
        <taxon>Eukaryota</taxon>
        <taxon>Viridiplantae</taxon>
        <taxon>Streptophyta</taxon>
        <taxon>Embryophyta</taxon>
        <taxon>Tracheophyta</taxon>
        <taxon>Spermatophyta</taxon>
        <taxon>Magnoliopsida</taxon>
        <taxon>eudicotyledons</taxon>
        <taxon>Gunneridae</taxon>
        <taxon>Pentapetalae</taxon>
        <taxon>rosids</taxon>
        <taxon>fabids</taxon>
        <taxon>Fabales</taxon>
        <taxon>Fabaceae</taxon>
        <taxon>Cercidoideae</taxon>
        <taxon>Cercideae</taxon>
        <taxon>Bauhiniinae</taxon>
        <taxon>Bauhinia</taxon>
    </lineage>
</organism>
<name>A0ACB9KLM6_BAUVA</name>
<accession>A0ACB9KLM6</accession>
<evidence type="ECO:0000313" key="2">
    <source>
        <dbReference type="Proteomes" id="UP000828941"/>
    </source>
</evidence>
<protein>
    <submittedName>
        <fullName evidence="1">Uncharacterized protein</fullName>
    </submittedName>
</protein>
<sequence>MASDDRENSLSCFQDWMNLQAQDLSELLHNLDLHKHTANQNEQNLKQLAEKGIDHFKRYIEERSKLASADISTYYAPSWCSTWEISLLWIAGEDHSAEERLSTRLASLQEDIADQPLALIAKRLREVGEVNGDVEKVFDEFDKDMLEILREADNLRLATLEKVLQILSPLQAVDFLAASKKLHLCVHKWGKIKAEKHKREAL</sequence>
<reference evidence="1 2" key="1">
    <citation type="journal article" date="2022" name="DNA Res.">
        <title>Chromosomal-level genome assembly of the orchid tree Bauhinia variegata (Leguminosae; Cercidoideae) supports the allotetraploid origin hypothesis of Bauhinia.</title>
        <authorList>
            <person name="Zhong Y."/>
            <person name="Chen Y."/>
            <person name="Zheng D."/>
            <person name="Pang J."/>
            <person name="Liu Y."/>
            <person name="Luo S."/>
            <person name="Meng S."/>
            <person name="Qian L."/>
            <person name="Wei D."/>
            <person name="Dai S."/>
            <person name="Zhou R."/>
        </authorList>
    </citation>
    <scope>NUCLEOTIDE SEQUENCE [LARGE SCALE GENOMIC DNA]</scope>
    <source>
        <strain evidence="1">BV-YZ2020</strain>
    </source>
</reference>
<gene>
    <name evidence="1" type="ORF">L6164_031745</name>
</gene>
<dbReference type="EMBL" id="CM039438">
    <property type="protein sequence ID" value="KAI4298152.1"/>
    <property type="molecule type" value="Genomic_DNA"/>
</dbReference>
<keyword evidence="2" id="KW-1185">Reference proteome</keyword>
<evidence type="ECO:0000313" key="1">
    <source>
        <dbReference type="EMBL" id="KAI4298152.1"/>
    </source>
</evidence>
<dbReference type="Proteomes" id="UP000828941">
    <property type="component" value="Chromosome 13"/>
</dbReference>
<proteinExistence type="predicted"/>